<gene>
    <name evidence="2" type="ORF">PR048_000510</name>
</gene>
<dbReference type="InterPro" id="IPR036397">
    <property type="entry name" value="RNaseH_sf"/>
</dbReference>
<sequence length="198" mass="22835">MDPCYFQEDNARCHVSRANMQLYADKNVRRLDWPAQSPDLNPRQHLWDELDRRPARLPPRRSGFNPRPGHSGSSQVRIMPDDAVGQRVFSGISRFPALTFRRYSILFSTTLIGSENLDVKSRPNLFTHSFICKYGTSTFSHFNRAGRCRWSAGFLEDFLFPPAFHFGAAPYSPHFTLIGIQDLDVKAMILHFYSFCEN</sequence>
<evidence type="ECO:0000313" key="2">
    <source>
        <dbReference type="EMBL" id="KAJ8895185.1"/>
    </source>
</evidence>
<protein>
    <recommendedName>
        <fullName evidence="4">Transposase</fullName>
    </recommendedName>
</protein>
<dbReference type="Proteomes" id="UP001159363">
    <property type="component" value="Chromosome 1"/>
</dbReference>
<feature type="region of interest" description="Disordered" evidence="1">
    <location>
        <begin position="57"/>
        <end position="77"/>
    </location>
</feature>
<evidence type="ECO:0000256" key="1">
    <source>
        <dbReference type="SAM" id="MobiDB-lite"/>
    </source>
</evidence>
<dbReference type="Gene3D" id="3.30.420.10">
    <property type="entry name" value="Ribonuclease H-like superfamily/Ribonuclease H"/>
    <property type="match status" value="1"/>
</dbReference>
<name>A0ABQ9IET5_9NEOP</name>
<evidence type="ECO:0000313" key="3">
    <source>
        <dbReference type="Proteomes" id="UP001159363"/>
    </source>
</evidence>
<keyword evidence="3" id="KW-1185">Reference proteome</keyword>
<evidence type="ECO:0008006" key="4">
    <source>
        <dbReference type="Google" id="ProtNLM"/>
    </source>
</evidence>
<reference evidence="2 3" key="1">
    <citation type="submission" date="2023-02" db="EMBL/GenBank/DDBJ databases">
        <title>LHISI_Scaffold_Assembly.</title>
        <authorList>
            <person name="Stuart O.P."/>
            <person name="Cleave R."/>
            <person name="Magrath M.J.L."/>
            <person name="Mikheyev A.S."/>
        </authorList>
    </citation>
    <scope>NUCLEOTIDE SEQUENCE [LARGE SCALE GENOMIC DNA]</scope>
    <source>
        <strain evidence="2">Daus_M_001</strain>
        <tissue evidence="2">Leg muscle</tissue>
    </source>
</reference>
<accession>A0ABQ9IET5</accession>
<proteinExistence type="predicted"/>
<comment type="caution">
    <text evidence="2">The sequence shown here is derived from an EMBL/GenBank/DDBJ whole genome shotgun (WGS) entry which is preliminary data.</text>
</comment>
<organism evidence="2 3">
    <name type="scientific">Dryococelus australis</name>
    <dbReference type="NCBI Taxonomy" id="614101"/>
    <lineage>
        <taxon>Eukaryota</taxon>
        <taxon>Metazoa</taxon>
        <taxon>Ecdysozoa</taxon>
        <taxon>Arthropoda</taxon>
        <taxon>Hexapoda</taxon>
        <taxon>Insecta</taxon>
        <taxon>Pterygota</taxon>
        <taxon>Neoptera</taxon>
        <taxon>Polyneoptera</taxon>
        <taxon>Phasmatodea</taxon>
        <taxon>Verophasmatodea</taxon>
        <taxon>Anareolatae</taxon>
        <taxon>Phasmatidae</taxon>
        <taxon>Eurycanthinae</taxon>
        <taxon>Dryococelus</taxon>
    </lineage>
</organism>
<dbReference type="EMBL" id="JARBHB010000001">
    <property type="protein sequence ID" value="KAJ8895185.1"/>
    <property type="molecule type" value="Genomic_DNA"/>
</dbReference>